<sequence length="93" mass="10610">MLGDIHRKRRLAHRRSTADDDQLAAVHSVEARVQIHEAGRRASDAARARLVIKVVDALDDARKRLDHRMKLVSAARRSFRETKNPGLRLVKNL</sequence>
<gene>
    <name evidence="1" type="ORF">F4827_005057</name>
</gene>
<evidence type="ECO:0000313" key="2">
    <source>
        <dbReference type="Proteomes" id="UP000571554"/>
    </source>
</evidence>
<keyword evidence="2" id="KW-1185">Reference proteome</keyword>
<organism evidence="1 2">
    <name type="scientific">Paraburkholderia bannensis</name>
    <dbReference type="NCBI Taxonomy" id="765414"/>
    <lineage>
        <taxon>Bacteria</taxon>
        <taxon>Pseudomonadati</taxon>
        <taxon>Pseudomonadota</taxon>
        <taxon>Betaproteobacteria</taxon>
        <taxon>Burkholderiales</taxon>
        <taxon>Burkholderiaceae</taxon>
        <taxon>Paraburkholderia</taxon>
    </lineage>
</organism>
<comment type="caution">
    <text evidence="1">The sequence shown here is derived from an EMBL/GenBank/DDBJ whole genome shotgun (WGS) entry which is preliminary data.</text>
</comment>
<accession>A0A7W9WV89</accession>
<proteinExistence type="predicted"/>
<evidence type="ECO:0000313" key="1">
    <source>
        <dbReference type="EMBL" id="MBB6105191.1"/>
    </source>
</evidence>
<dbReference type="Proteomes" id="UP000571554">
    <property type="component" value="Unassembled WGS sequence"/>
</dbReference>
<name>A0A7W9WV89_9BURK</name>
<protein>
    <submittedName>
        <fullName evidence="1">Uncharacterized protein</fullName>
    </submittedName>
</protein>
<reference evidence="1 2" key="1">
    <citation type="submission" date="2020-08" db="EMBL/GenBank/DDBJ databases">
        <title>Above-ground endophytic microbial communities from plants in different locations in the United States.</title>
        <authorList>
            <person name="Frank C."/>
        </authorList>
    </citation>
    <scope>NUCLEOTIDE SEQUENCE [LARGE SCALE GENOMIC DNA]</scope>
    <source>
        <strain evidence="1 2">WP4_2_2</strain>
    </source>
</reference>
<dbReference type="EMBL" id="JACHBW010000016">
    <property type="protein sequence ID" value="MBB6105191.1"/>
    <property type="molecule type" value="Genomic_DNA"/>
</dbReference>
<dbReference type="AlphaFoldDB" id="A0A7W9WV89"/>